<accession>A0A084R053</accession>
<dbReference type="HOGENOM" id="CLU_3439406_0_0_1"/>
<dbReference type="InParanoid" id="A0A084R053"/>
<keyword evidence="2" id="KW-1185">Reference proteome</keyword>
<dbReference type="EMBL" id="KL659406">
    <property type="protein sequence ID" value="KFA69588.1"/>
    <property type="molecule type" value="Genomic_DNA"/>
</dbReference>
<proteinExistence type="predicted"/>
<evidence type="ECO:0000313" key="1">
    <source>
        <dbReference type="EMBL" id="KFA69588.1"/>
    </source>
</evidence>
<organism evidence="1 2">
    <name type="scientific">Stachybotrys chlorohalonatus (strain IBT 40285)</name>
    <dbReference type="NCBI Taxonomy" id="1283841"/>
    <lineage>
        <taxon>Eukaryota</taxon>
        <taxon>Fungi</taxon>
        <taxon>Dikarya</taxon>
        <taxon>Ascomycota</taxon>
        <taxon>Pezizomycotina</taxon>
        <taxon>Sordariomycetes</taxon>
        <taxon>Hypocreomycetidae</taxon>
        <taxon>Hypocreales</taxon>
        <taxon>Stachybotryaceae</taxon>
        <taxon>Stachybotrys</taxon>
    </lineage>
</organism>
<gene>
    <name evidence="1" type="ORF">S40285_10762</name>
</gene>
<feature type="non-terminal residue" evidence="1">
    <location>
        <position position="9"/>
    </location>
</feature>
<name>A0A084R053_STAC4</name>
<reference evidence="1 2" key="1">
    <citation type="journal article" date="2014" name="BMC Genomics">
        <title>Comparative genome sequencing reveals chemotype-specific gene clusters in the toxigenic black mold Stachybotrys.</title>
        <authorList>
            <person name="Semeiks J."/>
            <person name="Borek D."/>
            <person name="Otwinowski Z."/>
            <person name="Grishin N.V."/>
        </authorList>
    </citation>
    <scope>NUCLEOTIDE SEQUENCE [LARGE SCALE GENOMIC DNA]</scope>
    <source>
        <strain evidence="1 2">IBT 40285</strain>
    </source>
</reference>
<sequence length="9" mass="1178">MCRGLWWAR</sequence>
<evidence type="ECO:0000313" key="2">
    <source>
        <dbReference type="Proteomes" id="UP000028524"/>
    </source>
</evidence>
<dbReference type="Proteomes" id="UP000028524">
    <property type="component" value="Unassembled WGS sequence"/>
</dbReference>
<protein>
    <submittedName>
        <fullName evidence="1">Uncharacterized protein</fullName>
    </submittedName>
</protein>